<dbReference type="PROSITE" id="PS50850">
    <property type="entry name" value="MFS"/>
    <property type="match status" value="1"/>
</dbReference>
<evidence type="ECO:0000256" key="3">
    <source>
        <dbReference type="ARBA" id="ARBA00022989"/>
    </source>
</evidence>
<evidence type="ECO:0000256" key="2">
    <source>
        <dbReference type="ARBA" id="ARBA00022692"/>
    </source>
</evidence>
<dbReference type="Gene3D" id="1.20.1250.20">
    <property type="entry name" value="MFS general substrate transporter like domains"/>
    <property type="match status" value="2"/>
</dbReference>
<evidence type="ECO:0000256" key="5">
    <source>
        <dbReference type="SAM" id="Phobius"/>
    </source>
</evidence>
<dbReference type="PANTHER" id="PTHR11662:SF285">
    <property type="entry name" value="HEXURONATE TRANSPORTER"/>
    <property type="match status" value="1"/>
</dbReference>
<sequence>MKQSRFGAWVLFGLLTVAGILNLVDRQIISVLKPEISQELNWTADDYGTLGAWFQGAMAVGLLISGPLVDRIGVRWANALGVFAWSVSAVFHGFARTLGQFTICRVALGATESMGTPTMIKTVATILPANLRSAGFGIINAVNSLGAVAAPILIPLIAIPFGWRGTFVAAGLAGVVWTGLWLLVTRKGLPVAEQAPEPVEAAPSGPAPSILKDRATWAIAGAKVLSDATWWLMLFWMPDFLNRQFGLSGVSIGPPIALAYAGAAAGALISGTVATRLLARGVSVDRARKGAMLVSGLMVLVLPLALFAKTPWEAAAVLAIVLAAHQGFSTNLFALIADVTDPAKIGRVTSVGAFCGNIGGMLIVKAAGMILTAGLGYSPLFLFAGASYLLALGWIQLWLPRIESRGGQAPVQVGH</sequence>
<dbReference type="InterPro" id="IPR020846">
    <property type="entry name" value="MFS_dom"/>
</dbReference>
<dbReference type="Pfam" id="PF07690">
    <property type="entry name" value="MFS_1"/>
    <property type="match status" value="1"/>
</dbReference>
<keyword evidence="2 5" id="KW-0812">Transmembrane</keyword>
<dbReference type="EMBL" id="JBHTLQ010000001">
    <property type="protein sequence ID" value="MFD1189038.1"/>
    <property type="molecule type" value="Genomic_DNA"/>
</dbReference>
<dbReference type="SUPFAM" id="SSF103473">
    <property type="entry name" value="MFS general substrate transporter"/>
    <property type="match status" value="1"/>
</dbReference>
<keyword evidence="4 5" id="KW-0472">Membrane</keyword>
<feature type="transmembrane region" description="Helical" evidence="5">
    <location>
        <begin position="314"/>
        <end position="336"/>
    </location>
</feature>
<feature type="transmembrane region" description="Helical" evidence="5">
    <location>
        <begin position="217"/>
        <end position="237"/>
    </location>
</feature>
<evidence type="ECO:0000256" key="4">
    <source>
        <dbReference type="ARBA" id="ARBA00023136"/>
    </source>
</evidence>
<feature type="transmembrane region" description="Helical" evidence="5">
    <location>
        <begin position="348"/>
        <end position="371"/>
    </location>
</feature>
<evidence type="ECO:0000313" key="8">
    <source>
        <dbReference type="Proteomes" id="UP001597216"/>
    </source>
</evidence>
<comment type="subcellular location">
    <subcellularLocation>
        <location evidence="1">Membrane</location>
        <topology evidence="1">Multi-pass membrane protein</topology>
    </subcellularLocation>
</comment>
<dbReference type="PANTHER" id="PTHR11662">
    <property type="entry name" value="SOLUTE CARRIER FAMILY 17"/>
    <property type="match status" value="1"/>
</dbReference>
<dbReference type="InterPro" id="IPR036259">
    <property type="entry name" value="MFS_trans_sf"/>
</dbReference>
<evidence type="ECO:0000256" key="1">
    <source>
        <dbReference type="ARBA" id="ARBA00004141"/>
    </source>
</evidence>
<evidence type="ECO:0000313" key="7">
    <source>
        <dbReference type="EMBL" id="MFD1189038.1"/>
    </source>
</evidence>
<feature type="transmembrane region" description="Helical" evidence="5">
    <location>
        <begin position="377"/>
        <end position="399"/>
    </location>
</feature>
<feature type="transmembrane region" description="Helical" evidence="5">
    <location>
        <begin position="257"/>
        <end position="279"/>
    </location>
</feature>
<dbReference type="RefSeq" id="WP_374345615.1">
    <property type="nucleotide sequence ID" value="NZ_JBHTLQ010000001.1"/>
</dbReference>
<reference evidence="8" key="1">
    <citation type="journal article" date="2019" name="Int. J. Syst. Evol. Microbiol.">
        <title>The Global Catalogue of Microorganisms (GCM) 10K type strain sequencing project: providing services to taxonomists for standard genome sequencing and annotation.</title>
        <authorList>
            <consortium name="The Broad Institute Genomics Platform"/>
            <consortium name="The Broad Institute Genome Sequencing Center for Infectious Disease"/>
            <person name="Wu L."/>
            <person name="Ma J."/>
        </authorList>
    </citation>
    <scope>NUCLEOTIDE SEQUENCE [LARGE SCALE GENOMIC DNA]</scope>
    <source>
        <strain evidence="8">CCUG 55074</strain>
    </source>
</reference>
<dbReference type="InterPro" id="IPR011701">
    <property type="entry name" value="MFS"/>
</dbReference>
<keyword evidence="8" id="KW-1185">Reference proteome</keyword>
<name>A0ABW3SWU8_9CAUL</name>
<gene>
    <name evidence="7" type="ORF">ACFQ27_00475</name>
</gene>
<organism evidence="7 8">
    <name type="scientific">Phenylobacterium conjunctum</name>
    <dbReference type="NCBI Taxonomy" id="1298959"/>
    <lineage>
        <taxon>Bacteria</taxon>
        <taxon>Pseudomonadati</taxon>
        <taxon>Pseudomonadota</taxon>
        <taxon>Alphaproteobacteria</taxon>
        <taxon>Caulobacterales</taxon>
        <taxon>Caulobacteraceae</taxon>
        <taxon>Phenylobacterium</taxon>
    </lineage>
</organism>
<comment type="caution">
    <text evidence="7">The sequence shown here is derived from an EMBL/GenBank/DDBJ whole genome shotgun (WGS) entry which is preliminary data.</text>
</comment>
<feature type="transmembrane region" description="Helical" evidence="5">
    <location>
        <begin position="291"/>
        <end position="308"/>
    </location>
</feature>
<proteinExistence type="predicted"/>
<evidence type="ECO:0000259" key="6">
    <source>
        <dbReference type="PROSITE" id="PS50850"/>
    </source>
</evidence>
<dbReference type="InterPro" id="IPR050382">
    <property type="entry name" value="MFS_Na/Anion_cotransporter"/>
</dbReference>
<feature type="transmembrane region" description="Helical" evidence="5">
    <location>
        <begin position="138"/>
        <end position="159"/>
    </location>
</feature>
<keyword evidence="3 5" id="KW-1133">Transmembrane helix</keyword>
<feature type="transmembrane region" description="Helical" evidence="5">
    <location>
        <begin position="50"/>
        <end position="69"/>
    </location>
</feature>
<accession>A0ABW3SWU8</accession>
<protein>
    <submittedName>
        <fullName evidence="7">MFS transporter</fullName>
    </submittedName>
</protein>
<feature type="transmembrane region" description="Helical" evidence="5">
    <location>
        <begin position="165"/>
        <end position="184"/>
    </location>
</feature>
<dbReference type="Proteomes" id="UP001597216">
    <property type="component" value="Unassembled WGS sequence"/>
</dbReference>
<feature type="domain" description="Major facilitator superfamily (MFS) profile" evidence="6">
    <location>
        <begin position="11"/>
        <end position="403"/>
    </location>
</feature>